<evidence type="ECO:0000259" key="1">
    <source>
        <dbReference type="Pfam" id="PF12728"/>
    </source>
</evidence>
<dbReference type="EMBL" id="JBHRXX010000002">
    <property type="protein sequence ID" value="MFC3683415.1"/>
    <property type="molecule type" value="Genomic_DNA"/>
</dbReference>
<proteinExistence type="predicted"/>
<protein>
    <submittedName>
        <fullName evidence="2">Helix-turn-helix domain-containing protein</fullName>
    </submittedName>
</protein>
<dbReference type="NCBIfam" id="TIGR01764">
    <property type="entry name" value="excise"/>
    <property type="match status" value="1"/>
</dbReference>
<accession>A0ABV7W139</accession>
<dbReference type="InterPro" id="IPR010093">
    <property type="entry name" value="SinI_DNA-bd"/>
</dbReference>
<evidence type="ECO:0000313" key="2">
    <source>
        <dbReference type="EMBL" id="MFC3683415.1"/>
    </source>
</evidence>
<dbReference type="RefSeq" id="WP_382172544.1">
    <property type="nucleotide sequence ID" value="NZ_JBHRXX010000002.1"/>
</dbReference>
<name>A0ABV7W139_9BURK</name>
<comment type="caution">
    <text evidence="2">The sequence shown here is derived from an EMBL/GenBank/DDBJ whole genome shotgun (WGS) entry which is preliminary data.</text>
</comment>
<reference evidence="3" key="1">
    <citation type="journal article" date="2019" name="Int. J. Syst. Evol. Microbiol.">
        <title>The Global Catalogue of Microorganisms (GCM) 10K type strain sequencing project: providing services to taxonomists for standard genome sequencing and annotation.</title>
        <authorList>
            <consortium name="The Broad Institute Genomics Platform"/>
            <consortium name="The Broad Institute Genome Sequencing Center for Infectious Disease"/>
            <person name="Wu L."/>
            <person name="Ma J."/>
        </authorList>
    </citation>
    <scope>NUCLEOTIDE SEQUENCE [LARGE SCALE GENOMIC DNA]</scope>
    <source>
        <strain evidence="3">KCTC 42501</strain>
    </source>
</reference>
<gene>
    <name evidence="2" type="ORF">ACFOPI_07395</name>
</gene>
<dbReference type="Pfam" id="PF12728">
    <property type="entry name" value="HTH_17"/>
    <property type="match status" value="1"/>
</dbReference>
<keyword evidence="3" id="KW-1185">Reference proteome</keyword>
<evidence type="ECO:0000313" key="3">
    <source>
        <dbReference type="Proteomes" id="UP001595729"/>
    </source>
</evidence>
<dbReference type="Proteomes" id="UP001595729">
    <property type="component" value="Unassembled WGS sequence"/>
</dbReference>
<dbReference type="InterPro" id="IPR041657">
    <property type="entry name" value="HTH_17"/>
</dbReference>
<feature type="domain" description="Helix-turn-helix" evidence="1">
    <location>
        <begin position="11"/>
        <end position="58"/>
    </location>
</feature>
<sequence>MAPSNPPITVSVDDAVQRLGLSRMTIYRLIRSDQLRTLKVGRRRLIRVTELDRFAAARERASN</sequence>
<organism evidence="2 3">
    <name type="scientific">Hydrogenophaga luteola</name>
    <dbReference type="NCBI Taxonomy" id="1591122"/>
    <lineage>
        <taxon>Bacteria</taxon>
        <taxon>Pseudomonadati</taxon>
        <taxon>Pseudomonadota</taxon>
        <taxon>Betaproteobacteria</taxon>
        <taxon>Burkholderiales</taxon>
        <taxon>Comamonadaceae</taxon>
        <taxon>Hydrogenophaga</taxon>
    </lineage>
</organism>